<feature type="domain" description="Transcriptional regulator LacI/GalR-like sensor" evidence="4">
    <location>
        <begin position="27"/>
        <end position="187"/>
    </location>
</feature>
<dbReference type="Proteomes" id="UP000441354">
    <property type="component" value="Unassembled WGS sequence"/>
</dbReference>
<organism evidence="5 6">
    <name type="scientific">Bacillus mesophilum</name>
    <dbReference type="NCBI Taxonomy" id="1071718"/>
    <lineage>
        <taxon>Bacteria</taxon>
        <taxon>Bacillati</taxon>
        <taxon>Bacillota</taxon>
        <taxon>Bacilli</taxon>
        <taxon>Bacillales</taxon>
        <taxon>Bacillaceae</taxon>
        <taxon>Bacillus</taxon>
    </lineage>
</organism>
<keyword evidence="2" id="KW-0238">DNA-binding</keyword>
<name>A0A7V7RPD5_9BACI</name>
<dbReference type="InterPro" id="IPR046335">
    <property type="entry name" value="LacI/GalR-like_sensor"/>
</dbReference>
<dbReference type="PANTHER" id="PTHR30146:SF109">
    <property type="entry name" value="HTH-TYPE TRANSCRIPTIONAL REGULATOR GALS"/>
    <property type="match status" value="1"/>
</dbReference>
<proteinExistence type="predicted"/>
<dbReference type="SUPFAM" id="SSF53822">
    <property type="entry name" value="Periplasmic binding protein-like I"/>
    <property type="match status" value="1"/>
</dbReference>
<dbReference type="RefSeq" id="WP_151571800.1">
    <property type="nucleotide sequence ID" value="NZ_WBOT01000001.1"/>
</dbReference>
<dbReference type="Pfam" id="PF13377">
    <property type="entry name" value="Peripla_BP_3"/>
    <property type="match status" value="1"/>
</dbReference>
<evidence type="ECO:0000259" key="4">
    <source>
        <dbReference type="Pfam" id="PF13377"/>
    </source>
</evidence>
<evidence type="ECO:0000256" key="3">
    <source>
        <dbReference type="ARBA" id="ARBA00023163"/>
    </source>
</evidence>
<dbReference type="Gene3D" id="3.40.50.2300">
    <property type="match status" value="2"/>
</dbReference>
<dbReference type="CDD" id="cd06267">
    <property type="entry name" value="PBP1_LacI_sugar_binding-like"/>
    <property type="match status" value="1"/>
</dbReference>
<dbReference type="EMBL" id="WBOT01000001">
    <property type="protein sequence ID" value="KAB2335116.1"/>
    <property type="molecule type" value="Genomic_DNA"/>
</dbReference>
<evidence type="ECO:0000313" key="6">
    <source>
        <dbReference type="Proteomes" id="UP000441354"/>
    </source>
</evidence>
<dbReference type="GO" id="GO:0000976">
    <property type="term" value="F:transcription cis-regulatory region binding"/>
    <property type="evidence" value="ECO:0007669"/>
    <property type="project" value="TreeGrafter"/>
</dbReference>
<evidence type="ECO:0000313" key="5">
    <source>
        <dbReference type="EMBL" id="KAB2335116.1"/>
    </source>
</evidence>
<keyword evidence="6" id="KW-1185">Reference proteome</keyword>
<dbReference type="GO" id="GO:0003700">
    <property type="term" value="F:DNA-binding transcription factor activity"/>
    <property type="evidence" value="ECO:0007669"/>
    <property type="project" value="TreeGrafter"/>
</dbReference>
<protein>
    <submittedName>
        <fullName evidence="5">LacI family transcriptional regulator</fullName>
    </submittedName>
</protein>
<keyword evidence="3" id="KW-0804">Transcription</keyword>
<accession>A0A7V7RPD5</accession>
<reference evidence="5 6" key="1">
    <citation type="journal article" date="2014" name="Arch. Microbiol.">
        <title>Bacillus mesophilum sp. nov., strain IITR-54T, a novel 4-chlorobiphenyl dechlorinating bacterium.</title>
        <authorList>
            <person name="Manickam N."/>
            <person name="Singh N.K."/>
            <person name="Bajaj A."/>
            <person name="Kumar R.M."/>
            <person name="Kaur G."/>
            <person name="Kaur N."/>
            <person name="Bala M."/>
            <person name="Kumar A."/>
            <person name="Mayilraj S."/>
        </authorList>
    </citation>
    <scope>NUCLEOTIDE SEQUENCE [LARGE SCALE GENOMIC DNA]</scope>
    <source>
        <strain evidence="5 6">IITR-54</strain>
    </source>
</reference>
<evidence type="ECO:0000256" key="1">
    <source>
        <dbReference type="ARBA" id="ARBA00023015"/>
    </source>
</evidence>
<sequence length="192" mass="21180">MLVNRFVPEINNYVILDDVQGAKIATKHLTDLGHQRIAHISGPLYTGTGISRFKGYREGLQEERITFNPSYVQESQYTVESGYVSMQKLLELPTPPTAIFASNIMTCLGAMKAIHDHGLIIPRDISLIGFHDVFFTSTLQPSLTTVKMPLYNMGRESVKKLIATINGEENENGLTISGASIVIRDSTSPPSI</sequence>
<gene>
    <name evidence="5" type="ORF">F7732_00650</name>
</gene>
<dbReference type="AlphaFoldDB" id="A0A7V7RPD5"/>
<keyword evidence="1" id="KW-0805">Transcription regulation</keyword>
<comment type="caution">
    <text evidence="5">The sequence shown here is derived from an EMBL/GenBank/DDBJ whole genome shotgun (WGS) entry which is preliminary data.</text>
</comment>
<dbReference type="PANTHER" id="PTHR30146">
    <property type="entry name" value="LACI-RELATED TRANSCRIPTIONAL REPRESSOR"/>
    <property type="match status" value="1"/>
</dbReference>
<dbReference type="OrthoDB" id="9796186at2"/>
<evidence type="ECO:0000256" key="2">
    <source>
        <dbReference type="ARBA" id="ARBA00023125"/>
    </source>
</evidence>
<dbReference type="InterPro" id="IPR028082">
    <property type="entry name" value="Peripla_BP_I"/>
</dbReference>